<sequence length="190" mass="20772">MNAQYKANMDVKVVESSSWRVRSCCIMLRLLGVLLTLIATILTGVDKETKIVSITITKTLPPLHLPLTAKWQYMSANVFFLVANAIACVYAAASLVVYIAAKRFKTNAALVLNILDILITGLLLSANGAAIAVGLIGVNGNSHANWNKVCNMFDEFCRRLTIAIVLSMIGSSVFLWLVVLTVYTLHRKLS</sequence>
<reference evidence="11" key="1">
    <citation type="submission" date="2016-04" db="EMBL/GenBank/DDBJ databases">
        <title>Cephalotus genome sequencing.</title>
        <authorList>
            <person name="Fukushima K."/>
            <person name="Hasebe M."/>
            <person name="Fang X."/>
        </authorList>
    </citation>
    <scope>NUCLEOTIDE SEQUENCE [LARGE SCALE GENOMIC DNA]</scope>
    <source>
        <strain evidence="11">cv. St1</strain>
    </source>
</reference>
<keyword evidence="7 8" id="KW-0472">Membrane</keyword>
<comment type="similarity">
    <text evidence="2 8">Belongs to the Casparian strip membrane proteins (CASP) family.</text>
</comment>
<protein>
    <recommendedName>
        <fullName evidence="8">CASP-like protein</fullName>
    </recommendedName>
</protein>
<evidence type="ECO:0000256" key="3">
    <source>
        <dbReference type="ARBA" id="ARBA00011489"/>
    </source>
</evidence>
<proteinExistence type="inferred from homology"/>
<keyword evidence="5 8" id="KW-0812">Transmembrane</keyword>
<comment type="subunit">
    <text evidence="3 8">Homodimer and heterodimers.</text>
</comment>
<keyword evidence="4 8" id="KW-1003">Cell membrane</keyword>
<evidence type="ECO:0000256" key="7">
    <source>
        <dbReference type="ARBA" id="ARBA00023136"/>
    </source>
</evidence>
<feature type="transmembrane region" description="Helical" evidence="8">
    <location>
        <begin position="160"/>
        <end position="185"/>
    </location>
</feature>
<dbReference type="AlphaFoldDB" id="A0A1Q3CTC4"/>
<dbReference type="GO" id="GO:0005886">
    <property type="term" value="C:plasma membrane"/>
    <property type="evidence" value="ECO:0007669"/>
    <property type="project" value="UniProtKB-SubCell"/>
</dbReference>
<comment type="caution">
    <text evidence="10">The sequence shown here is derived from an EMBL/GenBank/DDBJ whole genome shotgun (WGS) entry which is preliminary data.</text>
</comment>
<accession>A0A1Q3CTC4</accession>
<evidence type="ECO:0000259" key="9">
    <source>
        <dbReference type="Pfam" id="PF04535"/>
    </source>
</evidence>
<evidence type="ECO:0000313" key="11">
    <source>
        <dbReference type="Proteomes" id="UP000187406"/>
    </source>
</evidence>
<gene>
    <name evidence="10" type="ORF">CFOL_v3_26829</name>
</gene>
<dbReference type="Pfam" id="PF04535">
    <property type="entry name" value="CASP_dom"/>
    <property type="match status" value="1"/>
</dbReference>
<evidence type="ECO:0000256" key="5">
    <source>
        <dbReference type="ARBA" id="ARBA00022692"/>
    </source>
</evidence>
<dbReference type="STRING" id="3775.A0A1Q3CTC4"/>
<comment type="subcellular location">
    <subcellularLocation>
        <location evidence="1 8">Cell membrane</location>
        <topology evidence="1 8">Multi-pass membrane protein</topology>
    </subcellularLocation>
</comment>
<evidence type="ECO:0000313" key="10">
    <source>
        <dbReference type="EMBL" id="GAV83381.1"/>
    </source>
</evidence>
<feature type="transmembrane region" description="Helical" evidence="8">
    <location>
        <begin position="26"/>
        <end position="45"/>
    </location>
</feature>
<evidence type="ECO:0000256" key="6">
    <source>
        <dbReference type="ARBA" id="ARBA00022989"/>
    </source>
</evidence>
<feature type="transmembrane region" description="Helical" evidence="8">
    <location>
        <begin position="113"/>
        <end position="140"/>
    </location>
</feature>
<dbReference type="EMBL" id="BDDD01002865">
    <property type="protein sequence ID" value="GAV83381.1"/>
    <property type="molecule type" value="Genomic_DNA"/>
</dbReference>
<evidence type="ECO:0000256" key="2">
    <source>
        <dbReference type="ARBA" id="ARBA00007651"/>
    </source>
</evidence>
<dbReference type="InParanoid" id="A0A1Q3CTC4"/>
<dbReference type="PANTHER" id="PTHR36488">
    <property type="entry name" value="CASP-LIKE PROTEIN 1U1"/>
    <property type="match status" value="1"/>
</dbReference>
<evidence type="ECO:0000256" key="1">
    <source>
        <dbReference type="ARBA" id="ARBA00004651"/>
    </source>
</evidence>
<keyword evidence="11" id="KW-1185">Reference proteome</keyword>
<feature type="domain" description="Casparian strip membrane protein" evidence="9">
    <location>
        <begin position="21"/>
        <end position="171"/>
    </location>
</feature>
<dbReference type="InterPro" id="IPR044173">
    <property type="entry name" value="CASPL"/>
</dbReference>
<organism evidence="10 11">
    <name type="scientific">Cephalotus follicularis</name>
    <name type="common">Albany pitcher plant</name>
    <dbReference type="NCBI Taxonomy" id="3775"/>
    <lineage>
        <taxon>Eukaryota</taxon>
        <taxon>Viridiplantae</taxon>
        <taxon>Streptophyta</taxon>
        <taxon>Embryophyta</taxon>
        <taxon>Tracheophyta</taxon>
        <taxon>Spermatophyta</taxon>
        <taxon>Magnoliopsida</taxon>
        <taxon>eudicotyledons</taxon>
        <taxon>Gunneridae</taxon>
        <taxon>Pentapetalae</taxon>
        <taxon>rosids</taxon>
        <taxon>fabids</taxon>
        <taxon>Oxalidales</taxon>
        <taxon>Cephalotaceae</taxon>
        <taxon>Cephalotus</taxon>
    </lineage>
</organism>
<dbReference type="Proteomes" id="UP000187406">
    <property type="component" value="Unassembled WGS sequence"/>
</dbReference>
<name>A0A1Q3CTC4_CEPFO</name>
<dbReference type="OrthoDB" id="1898688at2759"/>
<dbReference type="InterPro" id="IPR006459">
    <property type="entry name" value="CASP/CASPL"/>
</dbReference>
<dbReference type="PANTHER" id="PTHR36488:SF8">
    <property type="entry name" value="CASP-LIKE PROTEIN 1U1"/>
    <property type="match status" value="1"/>
</dbReference>
<dbReference type="InterPro" id="IPR006702">
    <property type="entry name" value="CASP_dom"/>
</dbReference>
<dbReference type="NCBIfam" id="TIGR01569">
    <property type="entry name" value="A_tha_TIGR01569"/>
    <property type="match status" value="1"/>
</dbReference>
<feature type="transmembrane region" description="Helical" evidence="8">
    <location>
        <begin position="78"/>
        <end position="101"/>
    </location>
</feature>
<keyword evidence="6 8" id="KW-1133">Transmembrane helix</keyword>
<evidence type="ECO:0000256" key="4">
    <source>
        <dbReference type="ARBA" id="ARBA00022475"/>
    </source>
</evidence>
<evidence type="ECO:0000256" key="8">
    <source>
        <dbReference type="RuleBase" id="RU361233"/>
    </source>
</evidence>